<dbReference type="EMBL" id="QGKW02002228">
    <property type="protein sequence ID" value="KAF2536148.1"/>
    <property type="molecule type" value="Genomic_DNA"/>
</dbReference>
<organism evidence="2 3">
    <name type="scientific">Brassica cretica</name>
    <name type="common">Mustard</name>
    <dbReference type="NCBI Taxonomy" id="69181"/>
    <lineage>
        <taxon>Eukaryota</taxon>
        <taxon>Viridiplantae</taxon>
        <taxon>Streptophyta</taxon>
        <taxon>Embryophyta</taxon>
        <taxon>Tracheophyta</taxon>
        <taxon>Spermatophyta</taxon>
        <taxon>Magnoliopsida</taxon>
        <taxon>eudicotyledons</taxon>
        <taxon>Gunneridae</taxon>
        <taxon>Pentapetalae</taxon>
        <taxon>rosids</taxon>
        <taxon>malvids</taxon>
        <taxon>Brassicales</taxon>
        <taxon>Brassicaceae</taxon>
        <taxon>Brassiceae</taxon>
        <taxon>Brassica</taxon>
    </lineage>
</organism>
<gene>
    <name evidence="2" type="ORF">F2Q68_00021808</name>
</gene>
<accession>A0A8S9FVZ7</accession>
<feature type="region of interest" description="Disordered" evidence="1">
    <location>
        <begin position="579"/>
        <end position="616"/>
    </location>
</feature>
<evidence type="ECO:0000256" key="1">
    <source>
        <dbReference type="SAM" id="MobiDB-lite"/>
    </source>
</evidence>
<feature type="region of interest" description="Disordered" evidence="1">
    <location>
        <begin position="182"/>
        <end position="218"/>
    </location>
</feature>
<dbReference type="AlphaFoldDB" id="A0A8S9FVZ7"/>
<sequence>MIRAQHYGMIGRRRLVVVVLSPASVVDKPGDPALRVVPYGYGLVYVVSALVAGGLPTYPSVRDQAVRSSCIGGGAELSDRSHLFYGAHGRNRWWSSRYAAGSMALRYALMSMECPCWLAREEGLLCVESCLGGCRIGELWLWTSWTPLFRFRDNPSCPSWLPDEWKISIYLKAGEITWPGRRRKVLDSGQGPGTQRHGLGPGGRDPGPRGPNPDPGGRDLEDGSWRLYKLHRIITLPCRSFSDALALGLSDSTNRVEECMGQYPGILRGRILARLRIRRTKRLNKTRRPKLRILMLDSTGLACASRACKGFGASCLVSRSYLDFWVEGTFSMFVLVPRDNLVDSCTAIFSSEVSHHQCWDDLASCFHGTQRILGMLSQNLESRDLLLAWTLVREPDGCVDLQGDLPVYLFDLKSSSSGRLSLIARSLLGTRRFNGRILGSYGTVVLLQNPEMLLGPKGRFWSPEAALNPKIAFRTRRLSEDAEVDGEPGGSSRPVGRLGTRRFLQTLRSLLGLGGYKEPGGLPFLGPEEICSGPGDYMGTRKFLITQGFRDNPSCSSWLPDKWKISIYLKAGEITWPERRRKVPDSGTGTRDPEAGTRTWGQGPGTQRQEPDPGERLTEQRYAGFASREIIPERSVDLNSEDTWGYLSIIKKGKLKKTVTGLGGYIPEIVKEFYAALPGEMTRGPEVIVVGEKYSGTTFLQIPGKTKTSESPF</sequence>
<comment type="caution">
    <text evidence="2">The sequence shown here is derived from an EMBL/GenBank/DDBJ whole genome shotgun (WGS) entry which is preliminary data.</text>
</comment>
<evidence type="ECO:0000313" key="2">
    <source>
        <dbReference type="EMBL" id="KAF2536148.1"/>
    </source>
</evidence>
<evidence type="ECO:0000313" key="3">
    <source>
        <dbReference type="Proteomes" id="UP000712281"/>
    </source>
</evidence>
<name>A0A8S9FVZ7_BRACR</name>
<dbReference type="Proteomes" id="UP000712281">
    <property type="component" value="Unassembled WGS sequence"/>
</dbReference>
<protein>
    <submittedName>
        <fullName evidence="2">Uncharacterized protein</fullName>
    </submittedName>
</protein>
<reference evidence="2" key="1">
    <citation type="submission" date="2019-12" db="EMBL/GenBank/DDBJ databases">
        <title>Genome sequencing and annotation of Brassica cretica.</title>
        <authorList>
            <person name="Studholme D.J."/>
            <person name="Sarris P.F."/>
        </authorList>
    </citation>
    <scope>NUCLEOTIDE SEQUENCE</scope>
    <source>
        <strain evidence="2">PFS-001/15</strain>
        <tissue evidence="2">Leaf</tissue>
    </source>
</reference>
<proteinExistence type="predicted"/>